<protein>
    <submittedName>
        <fullName evidence="3">Retrovirus-related Pol polyprotein from transposon TNT 1-94</fullName>
    </submittedName>
</protein>
<dbReference type="InterPro" id="IPR013103">
    <property type="entry name" value="RVT_2"/>
</dbReference>
<evidence type="ECO:0000313" key="3">
    <source>
        <dbReference type="EMBL" id="GEU89324.1"/>
    </source>
</evidence>
<accession>A0A6L2NXL3</accession>
<sequence>MDSEVMKEPLSSGLKGVRGGNTLTILLPFEEEQAELEVFSDVKARNSISPKGKEAVKKTHRALKFKTKRKIKIETFGELYFARSFLRRVMIATFNEEVRYFRNQTRRVVAAVFVWGTGRCCYMFRTVPKVYKNDKICITEFWEVGNGKTLNAIVFTENVSFVYHQNQVSGTQSMDVPENNAVGFNVQITMQILMKRSRNEKANVVSVHKELKQDRFIQHGNGNVIKKMGVVLKRERMIRAHGLISLIVCAFFLYFMDYDSEITKKFFAKYTRIKVTQFRETLLQYMGNVKKSINERAQHKREYDIKMNERKMQSNERKVDSIKALDTGSVVPKSNRTESDKQDTNSRLENYFMHDVDAVIRIVNDQVPFSKGDSNTTPNSTNMCHRGGEIDQDAEQDQVKSHLLKAEFLKTNDMVEKEVYNELLNSFLQLEKHCISLEISMQQKEENFQSNKPCKNQDSPDFHEIFEINELKAQLQAKNSTINILKNKIKNVHEKSNEAKVKHDIDERKVNKMRSINVLSSSNGHMINGSCVTKYKTRSYIFNTWTDKFRARTKCGSYKTLCTSTNKDLKILFQPMFDEYQETPRVERPCSPALAVPVPISSAGTPSSTAINQDAPSLSHSSSSLALQSLCLHQGVAAESTLMDENSFAFIDNNPFINIFSLKPTSVASSFGDASSANSTYVLKHFIISKNRARITRLITSLAIHLDRYPPKNNLQPMPCDEIYEFDRLQVWELVPQPDYVMIIALKWIYKFKLDEYGDVLKNKARLVAKGYRKEDGINFEESFAPVLRIEAIRIFIANVASKNMTIYQMDVKTTFLNGELKEKVYVSQPGGFVDPDHLTHVYRLKKVMYGLKQALRAWYDTLSLFLLDNKFSKGAVNPTLFTQKIGKHILLVQIYVNDIIFASTVSKVCDIFSSKMSYKFQMSMMGKMLFFLGLQVSHNPGGIFINQSKFALEILKKFGMDSCDPVDKPMVDRLKLDEDPLGIPVDQTRLRSIASPTKKHLEALKRVFRYLRGTINWGVWYSKDNDMALTAYADADHAGCQDIRRNTLDEITADRLWLCIQ</sequence>
<dbReference type="SUPFAM" id="SSF56672">
    <property type="entry name" value="DNA/RNA polymerases"/>
    <property type="match status" value="1"/>
</dbReference>
<dbReference type="EMBL" id="BKCJ010009940">
    <property type="protein sequence ID" value="GEU89324.1"/>
    <property type="molecule type" value="Genomic_DNA"/>
</dbReference>
<keyword evidence="1" id="KW-0175">Coiled coil</keyword>
<dbReference type="PANTHER" id="PTHR11439:SF483">
    <property type="entry name" value="PEPTIDE SYNTHASE GLIP-LIKE, PUTATIVE (AFU_ORTHOLOGUE AFUA_3G12920)-RELATED"/>
    <property type="match status" value="1"/>
</dbReference>
<comment type="caution">
    <text evidence="3">The sequence shown here is derived from an EMBL/GenBank/DDBJ whole genome shotgun (WGS) entry which is preliminary data.</text>
</comment>
<feature type="coiled-coil region" evidence="1">
    <location>
        <begin position="468"/>
        <end position="502"/>
    </location>
</feature>
<dbReference type="AlphaFoldDB" id="A0A6L2NXL3"/>
<gene>
    <name evidence="3" type="ORF">Tci_061302</name>
</gene>
<dbReference type="InterPro" id="IPR043502">
    <property type="entry name" value="DNA/RNA_pol_sf"/>
</dbReference>
<dbReference type="PANTHER" id="PTHR11439">
    <property type="entry name" value="GAG-POL-RELATED RETROTRANSPOSON"/>
    <property type="match status" value="1"/>
</dbReference>
<proteinExistence type="predicted"/>
<dbReference type="Pfam" id="PF07727">
    <property type="entry name" value="RVT_2"/>
    <property type="match status" value="1"/>
</dbReference>
<reference evidence="3" key="1">
    <citation type="journal article" date="2019" name="Sci. Rep.">
        <title>Draft genome of Tanacetum cinerariifolium, the natural source of mosquito coil.</title>
        <authorList>
            <person name="Yamashiro T."/>
            <person name="Shiraishi A."/>
            <person name="Satake H."/>
            <person name="Nakayama K."/>
        </authorList>
    </citation>
    <scope>NUCLEOTIDE SEQUENCE</scope>
</reference>
<organism evidence="3">
    <name type="scientific">Tanacetum cinerariifolium</name>
    <name type="common">Dalmatian daisy</name>
    <name type="synonym">Chrysanthemum cinerariifolium</name>
    <dbReference type="NCBI Taxonomy" id="118510"/>
    <lineage>
        <taxon>Eukaryota</taxon>
        <taxon>Viridiplantae</taxon>
        <taxon>Streptophyta</taxon>
        <taxon>Embryophyta</taxon>
        <taxon>Tracheophyta</taxon>
        <taxon>Spermatophyta</taxon>
        <taxon>Magnoliopsida</taxon>
        <taxon>eudicotyledons</taxon>
        <taxon>Gunneridae</taxon>
        <taxon>Pentapetalae</taxon>
        <taxon>asterids</taxon>
        <taxon>campanulids</taxon>
        <taxon>Asterales</taxon>
        <taxon>Asteraceae</taxon>
        <taxon>Asteroideae</taxon>
        <taxon>Anthemideae</taxon>
        <taxon>Anthemidinae</taxon>
        <taxon>Tanacetum</taxon>
    </lineage>
</organism>
<evidence type="ECO:0000259" key="2">
    <source>
        <dbReference type="Pfam" id="PF07727"/>
    </source>
</evidence>
<name>A0A6L2NXL3_TANCI</name>
<evidence type="ECO:0000256" key="1">
    <source>
        <dbReference type="SAM" id="Coils"/>
    </source>
</evidence>
<feature type="domain" description="Reverse transcriptase Ty1/copia-type" evidence="2">
    <location>
        <begin position="730"/>
        <end position="972"/>
    </location>
</feature>